<evidence type="ECO:0000313" key="3">
    <source>
        <dbReference type="EMBL" id="GAJ07607.1"/>
    </source>
</evidence>
<dbReference type="GO" id="GO:0009116">
    <property type="term" value="P:nucleoside metabolic process"/>
    <property type="evidence" value="ECO:0007669"/>
    <property type="project" value="InterPro"/>
</dbReference>
<dbReference type="InterPro" id="IPR015424">
    <property type="entry name" value="PyrdxlP-dep_Trfase"/>
</dbReference>
<feature type="domain" description="Glycine cleavage system P-protein N-terminal" evidence="2">
    <location>
        <begin position="1"/>
        <end position="147"/>
    </location>
</feature>
<reference evidence="3" key="1">
    <citation type="journal article" date="2014" name="Front. Microbiol.">
        <title>High frequency of phylogenetically diverse reductive dehalogenase-homologous genes in deep subseafloor sedimentary metagenomes.</title>
        <authorList>
            <person name="Kawai M."/>
            <person name="Futagami T."/>
            <person name="Toyoda A."/>
            <person name="Takaki Y."/>
            <person name="Nishi S."/>
            <person name="Hori S."/>
            <person name="Arai W."/>
            <person name="Tsubouchi T."/>
            <person name="Morono Y."/>
            <person name="Uchiyama I."/>
            <person name="Ito T."/>
            <person name="Fujiyama A."/>
            <person name="Inagaki F."/>
            <person name="Takami H."/>
        </authorList>
    </citation>
    <scope>NUCLEOTIDE SEQUENCE</scope>
    <source>
        <strain evidence="3">Expedition CK06-06</strain>
    </source>
</reference>
<evidence type="ECO:0000259" key="2">
    <source>
        <dbReference type="Pfam" id="PF02347"/>
    </source>
</evidence>
<name>X1UVH4_9ZZZZ</name>
<feature type="non-terminal residue" evidence="3">
    <location>
        <position position="1"/>
    </location>
</feature>
<dbReference type="AlphaFoldDB" id="X1UVH4"/>
<proteinExistence type="predicted"/>
<dbReference type="Pfam" id="PF02347">
    <property type="entry name" value="GDC-P"/>
    <property type="match status" value="1"/>
</dbReference>
<dbReference type="GO" id="GO:0004375">
    <property type="term" value="F:glycine dehydrogenase (decarboxylating) activity"/>
    <property type="evidence" value="ECO:0007669"/>
    <property type="project" value="InterPro"/>
</dbReference>
<dbReference type="InterPro" id="IPR023010">
    <property type="entry name" value="GcvPA"/>
</dbReference>
<accession>X1UVH4</accession>
<dbReference type="InterPro" id="IPR015421">
    <property type="entry name" value="PyrdxlP-dep_Trfase_major"/>
</dbReference>
<protein>
    <recommendedName>
        <fullName evidence="2">Glycine cleavage system P-protein N-terminal domain-containing protein</fullName>
    </recommendedName>
</protein>
<organism evidence="3">
    <name type="scientific">marine sediment metagenome</name>
    <dbReference type="NCBI Taxonomy" id="412755"/>
    <lineage>
        <taxon>unclassified sequences</taxon>
        <taxon>metagenomes</taxon>
        <taxon>ecological metagenomes</taxon>
    </lineage>
</organism>
<comment type="caution">
    <text evidence="3">The sequence shown here is derived from an EMBL/GenBank/DDBJ whole genome shotgun (WGS) entry which is preliminary data.</text>
</comment>
<dbReference type="Gene3D" id="3.40.640.10">
    <property type="entry name" value="Type I PLP-dependent aspartate aminotransferase-like (Major domain)"/>
    <property type="match status" value="1"/>
</dbReference>
<sequence>DVVNSSMYDMATGLAEAVLMSARVNKKRSRFLVPDTINPVHWQVINTFAEPAGITIERVGHDQKSMLLDLADLRSKLDNQVAGVYVENPSYLGFIESQVDEINQIVHDAGSLLVVGVDMLSLGILRPPGNYGADIVIGEGQCLGSPVS</sequence>
<dbReference type="EMBL" id="BARW01026633">
    <property type="protein sequence ID" value="GAJ07607.1"/>
    <property type="molecule type" value="Genomic_DNA"/>
</dbReference>
<gene>
    <name evidence="3" type="ORF">S12H4_43402</name>
</gene>
<keyword evidence="1" id="KW-0560">Oxidoreductase</keyword>
<dbReference type="PANTHER" id="PTHR42806">
    <property type="entry name" value="GLYCINE CLEAVAGE SYSTEM P-PROTEIN"/>
    <property type="match status" value="1"/>
</dbReference>
<dbReference type="PANTHER" id="PTHR42806:SF1">
    <property type="entry name" value="GLYCINE DEHYDROGENASE (DECARBOXYLATING)"/>
    <property type="match status" value="1"/>
</dbReference>
<evidence type="ECO:0000256" key="1">
    <source>
        <dbReference type="ARBA" id="ARBA00023002"/>
    </source>
</evidence>
<dbReference type="SUPFAM" id="SSF53383">
    <property type="entry name" value="PLP-dependent transferases"/>
    <property type="match status" value="1"/>
</dbReference>
<dbReference type="InterPro" id="IPR049315">
    <property type="entry name" value="GDC-P_N"/>
</dbReference>